<protein>
    <submittedName>
        <fullName evidence="1">Uncharacterized protein</fullName>
    </submittedName>
</protein>
<organism evidence="1 2">
    <name type="scientific">Azotobacter beijerinckii</name>
    <dbReference type="NCBI Taxonomy" id="170623"/>
    <lineage>
        <taxon>Bacteria</taxon>
        <taxon>Pseudomonadati</taxon>
        <taxon>Pseudomonadota</taxon>
        <taxon>Gammaproteobacteria</taxon>
        <taxon>Pseudomonadales</taxon>
        <taxon>Pseudomonadaceae</taxon>
        <taxon>Azotobacter</taxon>
    </lineage>
</organism>
<dbReference type="AlphaFoldDB" id="A0A1H9TMB2"/>
<proteinExistence type="predicted"/>
<evidence type="ECO:0000313" key="2">
    <source>
        <dbReference type="Proteomes" id="UP000199267"/>
    </source>
</evidence>
<reference evidence="1 2" key="1">
    <citation type="submission" date="2016-10" db="EMBL/GenBank/DDBJ databases">
        <authorList>
            <person name="de Groot N.N."/>
        </authorList>
    </citation>
    <scope>NUCLEOTIDE SEQUENCE [LARGE SCALE GENOMIC DNA]</scope>
    <source>
        <strain evidence="1 2">DSM 378</strain>
    </source>
</reference>
<dbReference type="EMBL" id="FOFJ01000161">
    <property type="protein sequence ID" value="SER98144.1"/>
    <property type="molecule type" value="Genomic_DNA"/>
</dbReference>
<feature type="non-terminal residue" evidence="1">
    <location>
        <position position="1"/>
    </location>
</feature>
<name>A0A1H9TMB2_9GAMM</name>
<gene>
    <name evidence="1" type="ORF">SAMN04244573_04687</name>
</gene>
<evidence type="ECO:0000313" key="1">
    <source>
        <dbReference type="EMBL" id="SER98144.1"/>
    </source>
</evidence>
<accession>A0A1H9TMB2</accession>
<dbReference type="Proteomes" id="UP000199267">
    <property type="component" value="Unassembled WGS sequence"/>
</dbReference>
<sequence>ASCGASSRRNRELSIRSQGAVSKVGFMERLRQFHLVGHRASDGSLIYSNALLIDALM</sequence>